<dbReference type="EMBL" id="CABFNS010000737">
    <property type="protein sequence ID" value="VUC25586.1"/>
    <property type="molecule type" value="Genomic_DNA"/>
</dbReference>
<dbReference type="Gene3D" id="4.10.240.10">
    <property type="entry name" value="Zn(2)-C6 fungal-type DNA-binding domain"/>
    <property type="match status" value="1"/>
</dbReference>
<evidence type="ECO:0000259" key="4">
    <source>
        <dbReference type="PROSITE" id="PS50048"/>
    </source>
</evidence>
<dbReference type="InterPro" id="IPR001138">
    <property type="entry name" value="Zn2Cys6_DnaBD"/>
</dbReference>
<feature type="domain" description="Zn(2)-C6 fungal-type" evidence="4">
    <location>
        <begin position="30"/>
        <end position="60"/>
    </location>
</feature>
<reference evidence="5 6" key="1">
    <citation type="submission" date="2019-06" db="EMBL/GenBank/DDBJ databases">
        <authorList>
            <person name="Broberg M."/>
        </authorList>
    </citation>
    <scope>NUCLEOTIDE SEQUENCE [LARGE SCALE GENOMIC DNA]</scope>
</reference>
<comment type="caution">
    <text evidence="5">The sequence shown here is derived from an EMBL/GenBank/DDBJ whole genome shotgun (WGS) entry which is preliminary data.</text>
</comment>
<dbReference type="SUPFAM" id="SSF57701">
    <property type="entry name" value="Zn2/Cys6 DNA-binding domain"/>
    <property type="match status" value="1"/>
</dbReference>
<dbReference type="PANTHER" id="PTHR37534">
    <property type="entry name" value="TRANSCRIPTIONAL ACTIVATOR PROTEIN UGA3"/>
    <property type="match status" value="1"/>
</dbReference>
<sequence length="530" mass="58157">SLCGDAACPPSQRIGSARPRKAAFTRQRLGCLTCRRRKKKCDMTYPVCGHCTRLNLVCNREVPREVPSSSTTDPSLLIQATPTPGLPGLSSAADFESASLISPSTTSASIHLANVLSHAKIWQTLDLSVILGQNGSELAASRRAMLRYYIQIFAFMLTTNVENNCFLTVLLPMAFESPALMKALAAWSSSHLSLRDQAFTDVALQHRGSALRNFKSAMEDGDLSTEMALAATLIFCSLDVISDGTGSWYHHLRGGAALLISNQGDTSTASSLLPSLKTIEQLRSYEGKWLMKNFAYHDILASITMNTRPLLHGDYWLSSGQDSAADPYFGLAERILFLIAETSHLNAEMAEAKQLKASPEASANTVASFSARARVIEDELREWKCPSSGFSPPLVSLAQTYRCAARIHLYRTIRAHVPGATEHVRAKIESQVKSIVEAVGNIPEGCLPECTLLFPVFMAGGEAEDSSDIWVIRSKLESMNRWRCFRNVEAALDVLDELWRLNATRAGGESGDRVDWLDVVKRRGWKLAIS</sequence>
<accession>A0ABY6U3P3</accession>
<dbReference type="CDD" id="cd00067">
    <property type="entry name" value="GAL4"/>
    <property type="match status" value="1"/>
</dbReference>
<dbReference type="Pfam" id="PF00172">
    <property type="entry name" value="Zn_clus"/>
    <property type="match status" value="1"/>
</dbReference>
<dbReference type="PANTHER" id="PTHR37534:SF7">
    <property type="entry name" value="TRANSCRIPTIONAL ACTIVATOR PROTEIN UGA3"/>
    <property type="match status" value="1"/>
</dbReference>
<dbReference type="InterPro" id="IPR036864">
    <property type="entry name" value="Zn2-C6_fun-type_DNA-bd_sf"/>
</dbReference>
<evidence type="ECO:0000256" key="1">
    <source>
        <dbReference type="ARBA" id="ARBA00004123"/>
    </source>
</evidence>
<feature type="non-terminal residue" evidence="5">
    <location>
        <position position="1"/>
    </location>
</feature>
<keyword evidence="2" id="KW-0539">Nucleus</keyword>
<evidence type="ECO:0000313" key="5">
    <source>
        <dbReference type="EMBL" id="VUC25586.1"/>
    </source>
</evidence>
<dbReference type="PROSITE" id="PS50048">
    <property type="entry name" value="ZN2_CY6_FUNGAL_2"/>
    <property type="match status" value="1"/>
</dbReference>
<dbReference type="Pfam" id="PF11951">
    <property type="entry name" value="Fungal_trans_2"/>
    <property type="match status" value="1"/>
</dbReference>
<protein>
    <recommendedName>
        <fullName evidence="4">Zn(2)-C6 fungal-type domain-containing protein</fullName>
    </recommendedName>
</protein>
<evidence type="ECO:0000256" key="2">
    <source>
        <dbReference type="ARBA" id="ARBA00023242"/>
    </source>
</evidence>
<dbReference type="SMART" id="SM00066">
    <property type="entry name" value="GAL4"/>
    <property type="match status" value="1"/>
</dbReference>
<dbReference type="InterPro" id="IPR021858">
    <property type="entry name" value="Fun_TF"/>
</dbReference>
<proteinExistence type="predicted"/>
<evidence type="ECO:0000256" key="3">
    <source>
        <dbReference type="SAM" id="MobiDB-lite"/>
    </source>
</evidence>
<keyword evidence="6" id="KW-1185">Reference proteome</keyword>
<feature type="non-terminal residue" evidence="5">
    <location>
        <position position="530"/>
    </location>
</feature>
<organism evidence="5 6">
    <name type="scientific">Bionectria ochroleuca</name>
    <name type="common">Gliocladium roseum</name>
    <dbReference type="NCBI Taxonomy" id="29856"/>
    <lineage>
        <taxon>Eukaryota</taxon>
        <taxon>Fungi</taxon>
        <taxon>Dikarya</taxon>
        <taxon>Ascomycota</taxon>
        <taxon>Pezizomycotina</taxon>
        <taxon>Sordariomycetes</taxon>
        <taxon>Hypocreomycetidae</taxon>
        <taxon>Hypocreales</taxon>
        <taxon>Bionectriaceae</taxon>
        <taxon>Clonostachys</taxon>
    </lineage>
</organism>
<evidence type="ECO:0000313" key="6">
    <source>
        <dbReference type="Proteomes" id="UP000766486"/>
    </source>
</evidence>
<comment type="subcellular location">
    <subcellularLocation>
        <location evidence="1">Nucleus</location>
    </subcellularLocation>
</comment>
<dbReference type="PROSITE" id="PS00463">
    <property type="entry name" value="ZN2_CY6_FUNGAL_1"/>
    <property type="match status" value="1"/>
</dbReference>
<name>A0ABY6U3P3_BIOOC</name>
<dbReference type="Proteomes" id="UP000766486">
    <property type="component" value="Unassembled WGS sequence"/>
</dbReference>
<gene>
    <name evidence="5" type="ORF">CLO192961_LOCUS172206</name>
</gene>
<feature type="region of interest" description="Disordered" evidence="3">
    <location>
        <begin position="1"/>
        <end position="20"/>
    </location>
</feature>